<dbReference type="InterPro" id="IPR032466">
    <property type="entry name" value="Metal_Hydrolase"/>
</dbReference>
<dbReference type="EMBL" id="CAJNIZ010001091">
    <property type="protein sequence ID" value="CAE7182523.1"/>
    <property type="molecule type" value="Genomic_DNA"/>
</dbReference>
<proteinExistence type="inferred from homology"/>
<dbReference type="Gene3D" id="3.20.20.140">
    <property type="entry name" value="Metal-dependent hydrolases"/>
    <property type="match status" value="1"/>
</dbReference>
<organism evidence="3 4">
    <name type="scientific">Symbiodinium pilosum</name>
    <name type="common">Dinoflagellate</name>
    <dbReference type="NCBI Taxonomy" id="2952"/>
    <lineage>
        <taxon>Eukaryota</taxon>
        <taxon>Sar</taxon>
        <taxon>Alveolata</taxon>
        <taxon>Dinophyceae</taxon>
        <taxon>Suessiales</taxon>
        <taxon>Symbiodiniaceae</taxon>
        <taxon>Symbiodinium</taxon>
    </lineage>
</organism>
<name>A0A812J0Q3_SYMPI</name>
<evidence type="ECO:0000259" key="2">
    <source>
        <dbReference type="Pfam" id="PF04909"/>
    </source>
</evidence>
<dbReference type="InterPro" id="IPR052350">
    <property type="entry name" value="Metallo-dep_Lactonases"/>
</dbReference>
<accession>A0A812J0Q3</accession>
<keyword evidence="4" id="KW-1185">Reference proteome</keyword>
<dbReference type="Pfam" id="PF04909">
    <property type="entry name" value="Amidohydro_2"/>
    <property type="match status" value="1"/>
</dbReference>
<comment type="similarity">
    <text evidence="1">Belongs to the metallo-dependent hydrolases superfamily.</text>
</comment>
<protein>
    <recommendedName>
        <fullName evidence="2">Amidohydrolase-related domain-containing protein</fullName>
    </recommendedName>
</protein>
<dbReference type="OrthoDB" id="2135488at2759"/>
<dbReference type="Proteomes" id="UP000649617">
    <property type="component" value="Unassembled WGS sequence"/>
</dbReference>
<dbReference type="PANTHER" id="PTHR43569:SF1">
    <property type="entry name" value="BLL3371 PROTEIN"/>
    <property type="match status" value="1"/>
</dbReference>
<dbReference type="GO" id="GO:0016787">
    <property type="term" value="F:hydrolase activity"/>
    <property type="evidence" value="ECO:0007669"/>
    <property type="project" value="InterPro"/>
</dbReference>
<dbReference type="InterPro" id="IPR006680">
    <property type="entry name" value="Amidohydro-rel"/>
</dbReference>
<dbReference type="AlphaFoldDB" id="A0A812J0Q3"/>
<evidence type="ECO:0000313" key="4">
    <source>
        <dbReference type="Proteomes" id="UP000649617"/>
    </source>
</evidence>
<reference evidence="3" key="1">
    <citation type="submission" date="2021-02" db="EMBL/GenBank/DDBJ databases">
        <authorList>
            <person name="Dougan E. K."/>
            <person name="Rhodes N."/>
            <person name="Thang M."/>
            <person name="Chan C."/>
        </authorList>
    </citation>
    <scope>NUCLEOTIDE SEQUENCE</scope>
</reference>
<feature type="domain" description="Amidohydrolase-related" evidence="2">
    <location>
        <begin position="23"/>
        <end position="330"/>
    </location>
</feature>
<evidence type="ECO:0000256" key="1">
    <source>
        <dbReference type="ARBA" id="ARBA00038310"/>
    </source>
</evidence>
<dbReference type="PANTHER" id="PTHR43569">
    <property type="entry name" value="AMIDOHYDROLASE"/>
    <property type="match status" value="1"/>
</dbReference>
<evidence type="ECO:0000313" key="3">
    <source>
        <dbReference type="EMBL" id="CAE7182523.1"/>
    </source>
</evidence>
<gene>
    <name evidence="3" type="ORF">SPIL2461_LOCUS1140</name>
</gene>
<comment type="caution">
    <text evidence="3">The sequence shown here is derived from an EMBL/GenBank/DDBJ whole genome shotgun (WGS) entry which is preliminary data.</text>
</comment>
<sequence>MTELDQWLSQVSEDIIEPERPIVDPHHHLWRQPNWTYELSELWGDTDSGHNITHTVFLECGSSYFSEGPEHLRCVGETNYVAEIAQASKQDPARATIAAIVAKADLDSPHLDEVLDAHEKAAQGLFRGIRHAGARDPHPEDLTIAGRAPEGLYQNEAFIRGVQRLGERGYSYDTWHYHHQNPSFCTLAKAAPDTTMILDHFGTPLGVGIYADQREAVFEQWQRDIAEIAKCPNVVAKLGGLAMPDNGFGWNQRATPPTSDEFVDAQARYYHHTIKCFGPERCMFESNFPVDRLSISYHVLWNGLKKIASRYSPAEQDALFQGTAKRIYKL</sequence>
<dbReference type="SUPFAM" id="SSF51556">
    <property type="entry name" value="Metallo-dependent hydrolases"/>
    <property type="match status" value="1"/>
</dbReference>